<dbReference type="CDD" id="cd06223">
    <property type="entry name" value="PRTases_typeI"/>
    <property type="match status" value="1"/>
</dbReference>
<dbReference type="GO" id="GO:0000287">
    <property type="term" value="F:magnesium ion binding"/>
    <property type="evidence" value="ECO:0007669"/>
    <property type="project" value="InterPro"/>
</dbReference>
<dbReference type="PANTHER" id="PTHR10210">
    <property type="entry name" value="RIBOSE-PHOSPHATE DIPHOSPHOKINASE FAMILY MEMBER"/>
    <property type="match status" value="1"/>
</dbReference>
<dbReference type="SUPFAM" id="SSF53271">
    <property type="entry name" value="PRTase-like"/>
    <property type="match status" value="2"/>
</dbReference>
<evidence type="ECO:0000313" key="2">
    <source>
        <dbReference type="Proteomes" id="UP000318297"/>
    </source>
</evidence>
<dbReference type="InterPro" id="IPR005946">
    <property type="entry name" value="Rib-P_diPkinase"/>
</dbReference>
<organism evidence="1 2">
    <name type="scientific">Rudaeicoccus suwonensis</name>
    <dbReference type="NCBI Taxonomy" id="657409"/>
    <lineage>
        <taxon>Bacteria</taxon>
        <taxon>Bacillati</taxon>
        <taxon>Actinomycetota</taxon>
        <taxon>Actinomycetes</taxon>
        <taxon>Micrococcales</taxon>
        <taxon>Dermacoccaceae</taxon>
        <taxon>Rudaeicoccus</taxon>
    </lineage>
</organism>
<proteinExistence type="predicted"/>
<dbReference type="GO" id="GO:0016301">
    <property type="term" value="F:kinase activity"/>
    <property type="evidence" value="ECO:0007669"/>
    <property type="project" value="UniProtKB-KW"/>
</dbReference>
<dbReference type="GO" id="GO:0006015">
    <property type="term" value="P:5-phosphoribose 1-diphosphate biosynthetic process"/>
    <property type="evidence" value="ECO:0007669"/>
    <property type="project" value="TreeGrafter"/>
</dbReference>
<protein>
    <submittedName>
        <fullName evidence="1">Ribose-phosphate pyrophosphokinase</fullName>
    </submittedName>
</protein>
<dbReference type="GO" id="GO:0005737">
    <property type="term" value="C:cytoplasm"/>
    <property type="evidence" value="ECO:0007669"/>
    <property type="project" value="TreeGrafter"/>
</dbReference>
<dbReference type="InterPro" id="IPR029057">
    <property type="entry name" value="PRTase-like"/>
</dbReference>
<reference evidence="1 2" key="1">
    <citation type="submission" date="2019-06" db="EMBL/GenBank/DDBJ databases">
        <title>Sequencing the genomes of 1000 actinobacteria strains.</title>
        <authorList>
            <person name="Klenk H.-P."/>
        </authorList>
    </citation>
    <scope>NUCLEOTIDE SEQUENCE [LARGE SCALE GENOMIC DNA]</scope>
    <source>
        <strain evidence="1 2">DSM 19560</strain>
    </source>
</reference>
<evidence type="ECO:0000313" key="1">
    <source>
        <dbReference type="EMBL" id="TWE12656.1"/>
    </source>
</evidence>
<name>A0A561EAM6_9MICO</name>
<keyword evidence="2" id="KW-1185">Reference proteome</keyword>
<sequence length="291" mass="30487">MTTTTWITEPGSSWPQPAPLEFFGFPGGEWSIRRTGDLDTTQDLVVDVRGSGTDDLVRAGIAASFARHAGMRTVLLLPYLPAARSDHDEVMGAEVYATLVNGFGFDHVVTIDPHSSFSAGLYDHLTIADHTPFVTAAAGTWQDRTDAVSGVIAADKSGSLHAASIATALGVPMFQALKHRDPATGGLTGFSVEPLPASGQLLVVDDICDGGGTFLGLAGVAGIPKERLGLWVTHGIFSGSAATTLPEAFSFIASTDSVPSTADFTHFDVERQPLLTSLLAAIADHDSPKKD</sequence>
<dbReference type="OrthoDB" id="324294at2"/>
<dbReference type="GO" id="GO:0004749">
    <property type="term" value="F:ribose phosphate diphosphokinase activity"/>
    <property type="evidence" value="ECO:0007669"/>
    <property type="project" value="TreeGrafter"/>
</dbReference>
<dbReference type="AlphaFoldDB" id="A0A561EAM6"/>
<dbReference type="Gene3D" id="3.40.50.2020">
    <property type="match status" value="2"/>
</dbReference>
<accession>A0A561EAM6</accession>
<dbReference type="EMBL" id="VIVQ01000001">
    <property type="protein sequence ID" value="TWE12656.1"/>
    <property type="molecule type" value="Genomic_DNA"/>
</dbReference>
<comment type="caution">
    <text evidence="1">The sequence shown here is derived from an EMBL/GenBank/DDBJ whole genome shotgun (WGS) entry which is preliminary data.</text>
</comment>
<dbReference type="RefSeq" id="WP_145226806.1">
    <property type="nucleotide sequence ID" value="NZ_VIVQ01000001.1"/>
</dbReference>
<dbReference type="Proteomes" id="UP000318297">
    <property type="component" value="Unassembled WGS sequence"/>
</dbReference>
<gene>
    <name evidence="1" type="ORF">BKA23_1471</name>
</gene>
<keyword evidence="1" id="KW-0418">Kinase</keyword>
<dbReference type="PANTHER" id="PTHR10210:SF41">
    <property type="entry name" value="RIBOSE-PHOSPHATE PYROPHOSPHOKINASE 1, CHLOROPLASTIC"/>
    <property type="match status" value="1"/>
</dbReference>
<keyword evidence="1" id="KW-0808">Transferase</keyword>
<dbReference type="GO" id="GO:0002189">
    <property type="term" value="C:ribose phosphate diphosphokinase complex"/>
    <property type="evidence" value="ECO:0007669"/>
    <property type="project" value="TreeGrafter"/>
</dbReference>
<dbReference type="GO" id="GO:0006164">
    <property type="term" value="P:purine nucleotide biosynthetic process"/>
    <property type="evidence" value="ECO:0007669"/>
    <property type="project" value="TreeGrafter"/>
</dbReference>
<dbReference type="InterPro" id="IPR000836">
    <property type="entry name" value="PRTase_dom"/>
</dbReference>